<dbReference type="GO" id="GO:0004803">
    <property type="term" value="F:transposase activity"/>
    <property type="evidence" value="ECO:0007669"/>
    <property type="project" value="InterPro"/>
</dbReference>
<feature type="domain" description="Transposase IS110-like N-terminal" evidence="1">
    <location>
        <begin position="8"/>
        <end position="149"/>
    </location>
</feature>
<protein>
    <submittedName>
        <fullName evidence="3">IS110 family transposase</fullName>
    </submittedName>
</protein>
<dbReference type="Pfam" id="PF02371">
    <property type="entry name" value="Transposase_20"/>
    <property type="match status" value="1"/>
</dbReference>
<feature type="domain" description="Transposase IS116/IS110/IS902 C-terminal" evidence="2">
    <location>
        <begin position="195"/>
        <end position="272"/>
    </location>
</feature>
<evidence type="ECO:0000313" key="3">
    <source>
        <dbReference type="EMBL" id="AXH29317.1"/>
    </source>
</evidence>
<name>A0A345JPS1_9GAMM</name>
<dbReference type="InterPro" id="IPR047650">
    <property type="entry name" value="Transpos_IS110"/>
</dbReference>
<organism evidence="3 4">
    <name type="scientific">Francisella opportunistica</name>
    <dbReference type="NCBI Taxonomy" id="2016517"/>
    <lineage>
        <taxon>Bacteria</taxon>
        <taxon>Pseudomonadati</taxon>
        <taxon>Pseudomonadota</taxon>
        <taxon>Gammaproteobacteria</taxon>
        <taxon>Thiotrichales</taxon>
        <taxon>Francisellaceae</taxon>
        <taxon>Francisella</taxon>
    </lineage>
</organism>
<gene>
    <name evidence="3" type="ORF">CGC43_01280</name>
</gene>
<dbReference type="AlphaFoldDB" id="A0A345JPS1"/>
<dbReference type="RefSeq" id="WP_071628605.1">
    <property type="nucleotide sequence ID" value="NZ_CP022375.1"/>
</dbReference>
<dbReference type="GO" id="GO:0003677">
    <property type="term" value="F:DNA binding"/>
    <property type="evidence" value="ECO:0007669"/>
    <property type="project" value="InterPro"/>
</dbReference>
<dbReference type="Proteomes" id="UP000253862">
    <property type="component" value="Chromosome"/>
</dbReference>
<evidence type="ECO:0000259" key="2">
    <source>
        <dbReference type="Pfam" id="PF02371"/>
    </source>
</evidence>
<evidence type="ECO:0000259" key="1">
    <source>
        <dbReference type="Pfam" id="PF01548"/>
    </source>
</evidence>
<dbReference type="PANTHER" id="PTHR33055:SF13">
    <property type="entry name" value="TRANSPOSASE"/>
    <property type="match status" value="1"/>
</dbReference>
<dbReference type="OrthoDB" id="9795150at2"/>
<sequence>MYHNFIDIDISKNDFVVAIHGKKKTFKYLNNLTGFDELLSDHPILKDKSFVVVETTGGYEKALLEYLITKNIVVHRANTRIVKHFIRSTGQLGKSDNIDAFGLAKYGYERHRDLEFYQPNDDKMQKLIKYILRKQDIKKQLAAEKNRYQAPDQKYTKDSHQRMIEFYKQEIMIIESLINELVDDCQYLAKARDLLVKEVTGLGNATATSLLALMPELGNLNRKQVASLAGVAPYPYESGKKVGYRKTYGGRADLKPILFMSALTAARSKGKLGIFYRDLVEKGKKKMVALVAVMRKIIVIANAKIRDLKRDLKIL</sequence>
<dbReference type="InterPro" id="IPR002525">
    <property type="entry name" value="Transp_IS110-like_N"/>
</dbReference>
<evidence type="ECO:0000313" key="4">
    <source>
        <dbReference type="Proteomes" id="UP000253862"/>
    </source>
</evidence>
<reference evidence="3 4" key="1">
    <citation type="submission" date="2017-07" db="EMBL/GenBank/DDBJ databases">
        <title>Complete genome sequences and comparative analysis of the novel pathogen Francisella opportunistica.</title>
        <authorList>
            <person name="Dietrich E.A."/>
            <person name="Kingry L.C."/>
            <person name="Petersen J.M."/>
        </authorList>
    </citation>
    <scope>NUCLEOTIDE SEQUENCE [LARGE SCALE GENOMIC DNA]</scope>
    <source>
        <strain evidence="3 4">14-2155</strain>
    </source>
</reference>
<dbReference type="PANTHER" id="PTHR33055">
    <property type="entry name" value="TRANSPOSASE FOR INSERTION SEQUENCE ELEMENT IS1111A"/>
    <property type="match status" value="1"/>
</dbReference>
<dbReference type="EMBL" id="CP022375">
    <property type="protein sequence ID" value="AXH29317.1"/>
    <property type="molecule type" value="Genomic_DNA"/>
</dbReference>
<dbReference type="KEGG" id="foo:CGC45_01265"/>
<dbReference type="GO" id="GO:0006313">
    <property type="term" value="P:DNA transposition"/>
    <property type="evidence" value="ECO:0007669"/>
    <property type="project" value="InterPro"/>
</dbReference>
<accession>A0A345JPS1</accession>
<dbReference type="NCBIfam" id="NF033542">
    <property type="entry name" value="transpos_IS110"/>
    <property type="match status" value="1"/>
</dbReference>
<proteinExistence type="predicted"/>
<dbReference type="Pfam" id="PF01548">
    <property type="entry name" value="DEDD_Tnp_IS110"/>
    <property type="match status" value="1"/>
</dbReference>
<keyword evidence="4" id="KW-1185">Reference proteome</keyword>
<dbReference type="InterPro" id="IPR003346">
    <property type="entry name" value="Transposase_20"/>
</dbReference>